<feature type="domain" description="Flagellar hook-length control protein-like C-terminal" evidence="2">
    <location>
        <begin position="345"/>
        <end position="424"/>
    </location>
</feature>
<keyword evidence="4" id="KW-1185">Reference proteome</keyword>
<gene>
    <name evidence="3" type="ORF">SAMN04488054_13011</name>
</gene>
<reference evidence="3 4" key="1">
    <citation type="submission" date="2016-10" db="EMBL/GenBank/DDBJ databases">
        <authorList>
            <person name="de Groot N.N."/>
        </authorList>
    </citation>
    <scope>NUCLEOTIDE SEQUENCE [LARGE SCALE GENOMIC DNA]</scope>
    <source>
        <strain evidence="3 4">CGMCC 1.6134</strain>
    </source>
</reference>
<dbReference type="Gene3D" id="3.30.750.140">
    <property type="match status" value="1"/>
</dbReference>
<proteinExistence type="predicted"/>
<evidence type="ECO:0000313" key="4">
    <source>
        <dbReference type="Proteomes" id="UP000199668"/>
    </source>
</evidence>
<keyword evidence="3" id="KW-0966">Cell projection</keyword>
<dbReference type="RefSeq" id="WP_090928093.1">
    <property type="nucleotide sequence ID" value="NZ_FOTY01000030.1"/>
</dbReference>
<feature type="compositionally biased region" description="Polar residues" evidence="1">
    <location>
        <begin position="283"/>
        <end position="306"/>
    </location>
</feature>
<dbReference type="CDD" id="cd17470">
    <property type="entry name" value="T3SS_Flik_C"/>
    <property type="match status" value="1"/>
</dbReference>
<dbReference type="InterPro" id="IPR038610">
    <property type="entry name" value="FliK-like_C_sf"/>
</dbReference>
<protein>
    <submittedName>
        <fullName evidence="3">Flagellar hook-length control protein FliK</fullName>
    </submittedName>
</protein>
<accession>A0A1I4PQK1</accession>
<evidence type="ECO:0000313" key="3">
    <source>
        <dbReference type="EMBL" id="SFM29876.1"/>
    </source>
</evidence>
<keyword evidence="3" id="KW-0282">Flagellum</keyword>
<dbReference type="EMBL" id="FOTY01000030">
    <property type="protein sequence ID" value="SFM29876.1"/>
    <property type="molecule type" value="Genomic_DNA"/>
</dbReference>
<dbReference type="InterPro" id="IPR021136">
    <property type="entry name" value="Flagellar_hook_control-like_C"/>
</dbReference>
<dbReference type="Proteomes" id="UP000199668">
    <property type="component" value="Unassembled WGS sequence"/>
</dbReference>
<dbReference type="OrthoDB" id="2112988at2"/>
<dbReference type="Pfam" id="PF02120">
    <property type="entry name" value="Flg_hook"/>
    <property type="match status" value="1"/>
</dbReference>
<name>A0A1I4PQK1_9BACI</name>
<feature type="compositionally biased region" description="Acidic residues" evidence="1">
    <location>
        <begin position="427"/>
        <end position="437"/>
    </location>
</feature>
<feature type="region of interest" description="Disordered" evidence="1">
    <location>
        <begin position="283"/>
        <end position="308"/>
    </location>
</feature>
<dbReference type="STRING" id="266892.SAMN04488054_13011"/>
<keyword evidence="3" id="KW-0969">Cilium</keyword>
<evidence type="ECO:0000259" key="2">
    <source>
        <dbReference type="Pfam" id="PF02120"/>
    </source>
</evidence>
<feature type="region of interest" description="Disordered" evidence="1">
    <location>
        <begin position="418"/>
        <end position="452"/>
    </location>
</feature>
<evidence type="ECO:0000256" key="1">
    <source>
        <dbReference type="SAM" id="MobiDB-lite"/>
    </source>
</evidence>
<sequence length="469" mass="50778">MQMQMLMQSLPNAELNVQRTGKSGPDAGGEKGFMQMLGKALNAAESEGTASKAESGGSLEELLSGFFKNGEKLFEQFSDELKALFENGSFEWSGSMEKLLDKLPKGMQELAQALTELDGQEMMQFLEQTLTSSGKGKEALPEAVQNLFSNKQNGSEAGINNLDNNEQKLAASFTSMLALLQQAGNLQAQGTDSSSQNAGAGSRNNSFQAALASLAGSFTGTSNAQQSLNPEQALKQVTQWVESAGGRQNQLKTMDGFFQALKNTSSSGQDSKQQYLQQLLNRSMTGGGTESNTANAQPSSMSSQDGTGVMAKAQQAVVYLGEGKTEHARAQEFVKQFQNIIGKSSLQSFKNGTQQLTVKLVPENLGRLDVKIMQQNGQLTAQLMTTSSNAREMVESQIHQLRAAFQQQNIQVERIDISQQQPSTLQQDDEGQEDNEDLNSHDGKETDVDEDAEESFADVLDALTFNEQV</sequence>
<organism evidence="3 4">
    <name type="scientific">Salibacterium qingdaonense</name>
    <dbReference type="NCBI Taxonomy" id="266892"/>
    <lineage>
        <taxon>Bacteria</taxon>
        <taxon>Bacillati</taxon>
        <taxon>Bacillota</taxon>
        <taxon>Bacilli</taxon>
        <taxon>Bacillales</taxon>
        <taxon>Bacillaceae</taxon>
    </lineage>
</organism>
<dbReference type="AlphaFoldDB" id="A0A1I4PQK1"/>